<evidence type="ECO:0000256" key="1">
    <source>
        <dbReference type="ARBA" id="ARBA00023015"/>
    </source>
</evidence>
<dbReference type="InterPro" id="IPR036388">
    <property type="entry name" value="WH-like_DNA-bd_sf"/>
</dbReference>
<dbReference type="EMBL" id="JBHRZG010000022">
    <property type="protein sequence ID" value="MFC3834390.1"/>
    <property type="molecule type" value="Genomic_DNA"/>
</dbReference>
<dbReference type="InterPro" id="IPR008920">
    <property type="entry name" value="TF_FadR/GntR_C"/>
</dbReference>
<evidence type="ECO:0000259" key="4">
    <source>
        <dbReference type="PROSITE" id="PS50949"/>
    </source>
</evidence>
<sequence length="239" mass="25712">MTVQPVKRQKLTESVAEELLSLIVRGGFQAGQRLPAERVLAEQMGVSRASLRDAVARLEVLGHVGVRHGDGIYVQAPSAATLCQPFVGLLTRVPQTTRDLLEFRRMLEPEVAALAAQRVTATQEAELWACLETQSAAAARGIKLVQEDLTFHTLIAGIAGNGVVTLVLGTLQELLHDLRERTLPGDLPAVTIADHRAIVQAIADRDPRRAQRAMATHLETVILNATDPHTAAAGGSDHD</sequence>
<dbReference type="SMART" id="SM00345">
    <property type="entry name" value="HTH_GNTR"/>
    <property type="match status" value="1"/>
</dbReference>
<keyword evidence="1" id="KW-0805">Transcription regulation</keyword>
<dbReference type="InterPro" id="IPR036390">
    <property type="entry name" value="WH_DNA-bd_sf"/>
</dbReference>
<accession>A0ABV7ZC99</accession>
<keyword evidence="2" id="KW-0238">DNA-binding</keyword>
<dbReference type="SUPFAM" id="SSF46785">
    <property type="entry name" value="Winged helix' DNA-binding domain"/>
    <property type="match status" value="1"/>
</dbReference>
<dbReference type="PRINTS" id="PR00035">
    <property type="entry name" value="HTHGNTR"/>
</dbReference>
<dbReference type="Pfam" id="PF00392">
    <property type="entry name" value="GntR"/>
    <property type="match status" value="1"/>
</dbReference>
<gene>
    <name evidence="5" type="ORF">ACFOSB_16165</name>
</gene>
<proteinExistence type="predicted"/>
<dbReference type="RefSeq" id="WP_295816030.1">
    <property type="nucleotide sequence ID" value="NZ_JBHRZG010000022.1"/>
</dbReference>
<dbReference type="PROSITE" id="PS50949">
    <property type="entry name" value="HTH_GNTR"/>
    <property type="match status" value="1"/>
</dbReference>
<organism evidence="5 6">
    <name type="scientific">Deinococcus rufus</name>
    <dbReference type="NCBI Taxonomy" id="2136097"/>
    <lineage>
        <taxon>Bacteria</taxon>
        <taxon>Thermotogati</taxon>
        <taxon>Deinococcota</taxon>
        <taxon>Deinococci</taxon>
        <taxon>Deinococcales</taxon>
        <taxon>Deinococcaceae</taxon>
        <taxon>Deinococcus</taxon>
    </lineage>
</organism>
<dbReference type="InterPro" id="IPR000524">
    <property type="entry name" value="Tscrpt_reg_HTH_GntR"/>
</dbReference>
<dbReference type="InterPro" id="IPR011711">
    <property type="entry name" value="GntR_C"/>
</dbReference>
<evidence type="ECO:0000313" key="6">
    <source>
        <dbReference type="Proteomes" id="UP001595803"/>
    </source>
</evidence>
<dbReference type="PANTHER" id="PTHR43537:SF5">
    <property type="entry name" value="UXU OPERON TRANSCRIPTIONAL REGULATOR"/>
    <property type="match status" value="1"/>
</dbReference>
<dbReference type="SMART" id="SM00895">
    <property type="entry name" value="FCD"/>
    <property type="match status" value="1"/>
</dbReference>
<dbReference type="Gene3D" id="1.20.120.530">
    <property type="entry name" value="GntR ligand-binding domain-like"/>
    <property type="match status" value="1"/>
</dbReference>
<dbReference type="CDD" id="cd07377">
    <property type="entry name" value="WHTH_GntR"/>
    <property type="match status" value="1"/>
</dbReference>
<dbReference type="PANTHER" id="PTHR43537">
    <property type="entry name" value="TRANSCRIPTIONAL REGULATOR, GNTR FAMILY"/>
    <property type="match status" value="1"/>
</dbReference>
<dbReference type="Pfam" id="PF07729">
    <property type="entry name" value="FCD"/>
    <property type="match status" value="1"/>
</dbReference>
<comment type="caution">
    <text evidence="5">The sequence shown here is derived from an EMBL/GenBank/DDBJ whole genome shotgun (WGS) entry which is preliminary data.</text>
</comment>
<name>A0ABV7ZC99_9DEIO</name>
<dbReference type="SUPFAM" id="SSF48008">
    <property type="entry name" value="GntR ligand-binding domain-like"/>
    <property type="match status" value="1"/>
</dbReference>
<evidence type="ECO:0000256" key="3">
    <source>
        <dbReference type="ARBA" id="ARBA00023163"/>
    </source>
</evidence>
<reference evidence="6" key="1">
    <citation type="journal article" date="2019" name="Int. J. Syst. Evol. Microbiol.">
        <title>The Global Catalogue of Microorganisms (GCM) 10K type strain sequencing project: providing services to taxonomists for standard genome sequencing and annotation.</title>
        <authorList>
            <consortium name="The Broad Institute Genomics Platform"/>
            <consortium name="The Broad Institute Genome Sequencing Center for Infectious Disease"/>
            <person name="Wu L."/>
            <person name="Ma J."/>
        </authorList>
    </citation>
    <scope>NUCLEOTIDE SEQUENCE [LARGE SCALE GENOMIC DNA]</scope>
    <source>
        <strain evidence="6">CCTCC AB 2017081</strain>
    </source>
</reference>
<evidence type="ECO:0000313" key="5">
    <source>
        <dbReference type="EMBL" id="MFC3834390.1"/>
    </source>
</evidence>
<feature type="domain" description="HTH gntR-type" evidence="4">
    <location>
        <begin position="9"/>
        <end position="77"/>
    </location>
</feature>
<keyword evidence="3" id="KW-0804">Transcription</keyword>
<keyword evidence="6" id="KW-1185">Reference proteome</keyword>
<protein>
    <submittedName>
        <fullName evidence="5">FadR/GntR family transcriptional regulator</fullName>
    </submittedName>
</protein>
<dbReference type="Proteomes" id="UP001595803">
    <property type="component" value="Unassembled WGS sequence"/>
</dbReference>
<evidence type="ECO:0000256" key="2">
    <source>
        <dbReference type="ARBA" id="ARBA00023125"/>
    </source>
</evidence>
<dbReference type="Gene3D" id="1.10.10.10">
    <property type="entry name" value="Winged helix-like DNA-binding domain superfamily/Winged helix DNA-binding domain"/>
    <property type="match status" value="1"/>
</dbReference>